<keyword evidence="1" id="KW-0732">Signal</keyword>
<feature type="signal peptide" evidence="1">
    <location>
        <begin position="1"/>
        <end position="22"/>
    </location>
</feature>
<evidence type="ECO:0000313" key="2">
    <source>
        <dbReference type="EMBL" id="MBW31134.1"/>
    </source>
</evidence>
<protein>
    <submittedName>
        <fullName evidence="2">Putative secreted peptide</fullName>
    </submittedName>
</protein>
<dbReference type="AlphaFoldDB" id="A0A2M3ZRE6"/>
<feature type="chain" id="PRO_5014753199" evidence="1">
    <location>
        <begin position="23"/>
        <end position="66"/>
    </location>
</feature>
<accession>A0A2M3ZRE6</accession>
<name>A0A2M3ZRE6_9DIPT</name>
<proteinExistence type="predicted"/>
<sequence length="66" mass="7749">MTAFRVQKLFLFPSHCWVISHACEVYLKGPQSCLPRTRLYPGPRSQTLDHNSRTTLSETHFKLIFR</sequence>
<evidence type="ECO:0000256" key="1">
    <source>
        <dbReference type="SAM" id="SignalP"/>
    </source>
</evidence>
<dbReference type="EMBL" id="GGFM01010383">
    <property type="protein sequence ID" value="MBW31134.1"/>
    <property type="molecule type" value="Transcribed_RNA"/>
</dbReference>
<organism evidence="2">
    <name type="scientific">Anopheles braziliensis</name>
    <dbReference type="NCBI Taxonomy" id="58242"/>
    <lineage>
        <taxon>Eukaryota</taxon>
        <taxon>Metazoa</taxon>
        <taxon>Ecdysozoa</taxon>
        <taxon>Arthropoda</taxon>
        <taxon>Hexapoda</taxon>
        <taxon>Insecta</taxon>
        <taxon>Pterygota</taxon>
        <taxon>Neoptera</taxon>
        <taxon>Endopterygota</taxon>
        <taxon>Diptera</taxon>
        <taxon>Nematocera</taxon>
        <taxon>Culicoidea</taxon>
        <taxon>Culicidae</taxon>
        <taxon>Anophelinae</taxon>
        <taxon>Anopheles</taxon>
    </lineage>
</organism>
<reference evidence="2" key="1">
    <citation type="submission" date="2018-01" db="EMBL/GenBank/DDBJ databases">
        <title>An insight into the sialome of Amazonian anophelines.</title>
        <authorList>
            <person name="Ribeiro J.M."/>
            <person name="Scarpassa V."/>
            <person name="Calvo E."/>
        </authorList>
    </citation>
    <scope>NUCLEOTIDE SEQUENCE</scope>
    <source>
        <tissue evidence="2">Salivary glands</tissue>
    </source>
</reference>